<protein>
    <submittedName>
        <fullName evidence="3">Uroporphyrinogen decarboxylase (URO-D)</fullName>
    </submittedName>
</protein>
<evidence type="ECO:0000313" key="3">
    <source>
        <dbReference type="EMBL" id="SDX78742.1"/>
    </source>
</evidence>
<keyword evidence="4" id="KW-1185">Reference proteome</keyword>
<evidence type="ECO:0000259" key="2">
    <source>
        <dbReference type="Pfam" id="PF01208"/>
    </source>
</evidence>
<dbReference type="SUPFAM" id="SSF51726">
    <property type="entry name" value="UROD/MetE-like"/>
    <property type="match status" value="1"/>
</dbReference>
<evidence type="ECO:0000256" key="1">
    <source>
        <dbReference type="SAM" id="MobiDB-lite"/>
    </source>
</evidence>
<accession>A0A1H3EJ07</accession>
<dbReference type="RefSeq" id="WP_092730573.1">
    <property type="nucleotide sequence ID" value="NZ_FNPC01000001.1"/>
</dbReference>
<reference evidence="4" key="1">
    <citation type="submission" date="2016-10" db="EMBL/GenBank/DDBJ databases">
        <authorList>
            <person name="Varghese N."/>
            <person name="Submissions S."/>
        </authorList>
    </citation>
    <scope>NUCLEOTIDE SEQUENCE [LARGE SCALE GENOMIC DNA]</scope>
    <source>
        <strain evidence="4">DC30,IBRC 10041,KCTC 4046</strain>
    </source>
</reference>
<name>A0A1H3EJ07_9EURY</name>
<dbReference type="GO" id="GO:0004853">
    <property type="term" value="F:uroporphyrinogen decarboxylase activity"/>
    <property type="evidence" value="ECO:0007669"/>
    <property type="project" value="InterPro"/>
</dbReference>
<evidence type="ECO:0000313" key="4">
    <source>
        <dbReference type="Proteomes" id="UP000199079"/>
    </source>
</evidence>
<feature type="domain" description="Uroporphyrinogen decarboxylase (URO-D)" evidence="2">
    <location>
        <begin position="30"/>
        <end position="315"/>
    </location>
</feature>
<dbReference type="AlphaFoldDB" id="A0A1H3EJ07"/>
<dbReference type="Proteomes" id="UP000199079">
    <property type="component" value="Unassembled WGS sequence"/>
</dbReference>
<organism evidence="3 4">
    <name type="scientific">Halopenitus persicus</name>
    <dbReference type="NCBI Taxonomy" id="1048396"/>
    <lineage>
        <taxon>Archaea</taxon>
        <taxon>Methanobacteriati</taxon>
        <taxon>Methanobacteriota</taxon>
        <taxon>Stenosarchaea group</taxon>
        <taxon>Halobacteria</taxon>
        <taxon>Halobacteriales</taxon>
        <taxon>Haloferacaceae</taxon>
        <taxon>Halopenitus</taxon>
    </lineage>
</organism>
<dbReference type="Pfam" id="PF01208">
    <property type="entry name" value="URO-D"/>
    <property type="match status" value="1"/>
</dbReference>
<dbReference type="Gene3D" id="3.20.20.210">
    <property type="match status" value="1"/>
</dbReference>
<dbReference type="GO" id="GO:0006779">
    <property type="term" value="P:porphyrin-containing compound biosynthetic process"/>
    <property type="evidence" value="ECO:0007669"/>
    <property type="project" value="InterPro"/>
</dbReference>
<gene>
    <name evidence="3" type="ORF">SAMN05216564_101465</name>
</gene>
<dbReference type="InterPro" id="IPR000257">
    <property type="entry name" value="Uroporphyrinogen_deCOase"/>
</dbReference>
<dbReference type="EMBL" id="FNPC01000001">
    <property type="protein sequence ID" value="SDX78742.1"/>
    <property type="molecule type" value="Genomic_DNA"/>
</dbReference>
<proteinExistence type="predicted"/>
<dbReference type="OrthoDB" id="337517at2157"/>
<sequence length="319" mass="33485">MSFGSPPAVEYLEGLSTERPFVPLVDTLAAEINQVPHEVYHRDATQSANGRQRAQRLFEHDAVATTLDRTLLCDVLDAAVAWSDDADRFVVESVSGSGELSAPTDVAAAGRVPTVIDVTERLTATLDDVAVVGGLPGPVATFNELLADARLDANPETTALIREVFGDVARAYGRAGVDAFLVTEFATGAQSPSAVVETDVAALEMLGNIAEFFGVPVAFVPEGYDVDVAAEIAERTPIDGVFVDSSDPATLADRFPDLRVGGGITPELLAEPPDEIESTIEARFEAAPDAVFPASGTEIPPETHPSKLQAVSRAVGATT</sequence>
<dbReference type="InterPro" id="IPR038071">
    <property type="entry name" value="UROD/MetE-like_sf"/>
</dbReference>
<feature type="region of interest" description="Disordered" evidence="1">
    <location>
        <begin position="295"/>
        <end position="319"/>
    </location>
</feature>